<dbReference type="AlphaFoldDB" id="A0A9N9LDN3"/>
<reference evidence="1" key="1">
    <citation type="submission" date="2021-07" db="EMBL/GenBank/DDBJ databases">
        <authorList>
            <person name="Durling M."/>
        </authorList>
    </citation>
    <scope>NUCLEOTIDE SEQUENCE</scope>
</reference>
<dbReference type="OrthoDB" id="10493451at2759"/>
<sequence>MQHKHGNLNVSDRTPLWAGEKSAAPAASLNNKLDFDTRSSRRCCQEDPHRLRSTKYLRNLRPLALAWFAKGTMIDRPGSTINSSSPCPISSHVANLRSHRTECQQHVLASTPGTTNDMPKERGCTAVAYSYPAESAYKPPTPPPTLKLRYPTTVFRSCLCTTCSVQQFQIHFIFGSVVD</sequence>
<proteinExistence type="predicted"/>
<accession>A0A9N9LDN3</accession>
<organism evidence="1 2">
    <name type="scientific">Hymenoscyphus albidus</name>
    <dbReference type="NCBI Taxonomy" id="595503"/>
    <lineage>
        <taxon>Eukaryota</taxon>
        <taxon>Fungi</taxon>
        <taxon>Dikarya</taxon>
        <taxon>Ascomycota</taxon>
        <taxon>Pezizomycotina</taxon>
        <taxon>Leotiomycetes</taxon>
        <taxon>Helotiales</taxon>
        <taxon>Helotiaceae</taxon>
        <taxon>Hymenoscyphus</taxon>
    </lineage>
</organism>
<gene>
    <name evidence="1" type="ORF">HYALB_00007330</name>
</gene>
<evidence type="ECO:0000313" key="2">
    <source>
        <dbReference type="Proteomes" id="UP000701801"/>
    </source>
</evidence>
<comment type="caution">
    <text evidence="1">The sequence shown here is derived from an EMBL/GenBank/DDBJ whole genome shotgun (WGS) entry which is preliminary data.</text>
</comment>
<protein>
    <submittedName>
        <fullName evidence="1">Uncharacterized protein</fullName>
    </submittedName>
</protein>
<dbReference type="Proteomes" id="UP000701801">
    <property type="component" value="Unassembled WGS sequence"/>
</dbReference>
<keyword evidence="2" id="KW-1185">Reference proteome</keyword>
<name>A0A9N9LDN3_9HELO</name>
<dbReference type="EMBL" id="CAJVRM010000038">
    <property type="protein sequence ID" value="CAG8972188.1"/>
    <property type="molecule type" value="Genomic_DNA"/>
</dbReference>
<evidence type="ECO:0000313" key="1">
    <source>
        <dbReference type="EMBL" id="CAG8972188.1"/>
    </source>
</evidence>